<dbReference type="Proteomes" id="UP000196355">
    <property type="component" value="Unassembled WGS sequence"/>
</dbReference>
<protein>
    <recommendedName>
        <fullName evidence="3">Transposase</fullName>
    </recommendedName>
</protein>
<comment type="caution">
    <text evidence="1">The sequence shown here is derived from an EMBL/GenBank/DDBJ whole genome shotgun (WGS) entry which is preliminary data.</text>
</comment>
<dbReference type="RefSeq" id="WP_087711474.1">
    <property type="nucleotide sequence ID" value="NZ_MVAG01000128.1"/>
</dbReference>
<dbReference type="EMBL" id="MVAG01000128">
    <property type="protein sequence ID" value="OVE55949.1"/>
    <property type="molecule type" value="Genomic_DNA"/>
</dbReference>
<evidence type="ECO:0000313" key="2">
    <source>
        <dbReference type="Proteomes" id="UP000196355"/>
    </source>
</evidence>
<evidence type="ECO:0008006" key="3">
    <source>
        <dbReference type="Google" id="ProtNLM"/>
    </source>
</evidence>
<accession>A0A202BWT5</accession>
<reference evidence="2" key="1">
    <citation type="submission" date="2017-02" db="EMBL/GenBank/DDBJ databases">
        <authorList>
            <person name="Tetz G."/>
            <person name="Tetz V."/>
        </authorList>
    </citation>
    <scope>NUCLEOTIDE SEQUENCE [LARGE SCALE GENOMIC DNA]</scope>
    <source>
        <strain evidence="2">VT16-26</strain>
    </source>
</reference>
<dbReference type="AlphaFoldDB" id="A0A202BWT5"/>
<keyword evidence="2" id="KW-1185">Reference proteome</keyword>
<proteinExistence type="predicted"/>
<gene>
    <name evidence="1" type="ORF">B0E34_17215</name>
</gene>
<name>A0A202BWT5_9FLAO</name>
<organism evidence="1 2">
    <name type="scientific">Chryseobacterium mucoviscidosis</name>
    <dbReference type="NCBI Taxonomy" id="1945581"/>
    <lineage>
        <taxon>Bacteria</taxon>
        <taxon>Pseudomonadati</taxon>
        <taxon>Bacteroidota</taxon>
        <taxon>Flavobacteriia</taxon>
        <taxon>Flavobacteriales</taxon>
        <taxon>Weeksellaceae</taxon>
        <taxon>Chryseobacterium group</taxon>
        <taxon>Chryseobacterium</taxon>
    </lineage>
</organism>
<sequence length="60" mass="7260">MKEGYIIKDKEEPHFITCTVVDLIDIFTRKVYKDIVVSSLDYCIREKRMMLYGYVINRCY</sequence>
<evidence type="ECO:0000313" key="1">
    <source>
        <dbReference type="EMBL" id="OVE55949.1"/>
    </source>
</evidence>